<dbReference type="AlphaFoldDB" id="K4ANV1"/>
<keyword evidence="1" id="KW-0812">Transmembrane</keyword>
<reference evidence="2" key="2">
    <citation type="submission" date="2018-08" db="UniProtKB">
        <authorList>
            <consortium name="EnsemblPlants"/>
        </authorList>
    </citation>
    <scope>IDENTIFICATION</scope>
    <source>
        <strain evidence="2">Yugu1</strain>
    </source>
</reference>
<dbReference type="Gramene" id="KQK89433">
    <property type="protein sequence ID" value="KQK89433"/>
    <property type="gene ID" value="SETIT_040599mg"/>
</dbReference>
<dbReference type="EMBL" id="AGNK02005717">
    <property type="status" value="NOT_ANNOTATED_CDS"/>
    <property type="molecule type" value="Genomic_DNA"/>
</dbReference>
<dbReference type="Proteomes" id="UP000004995">
    <property type="component" value="Unassembled WGS sequence"/>
</dbReference>
<reference evidence="3" key="1">
    <citation type="journal article" date="2012" name="Nat. Biotechnol.">
        <title>Reference genome sequence of the model plant Setaria.</title>
        <authorList>
            <person name="Bennetzen J.L."/>
            <person name="Schmutz J."/>
            <person name="Wang H."/>
            <person name="Percifield R."/>
            <person name="Hawkins J."/>
            <person name="Pontaroli A.C."/>
            <person name="Estep M."/>
            <person name="Feng L."/>
            <person name="Vaughn J.N."/>
            <person name="Grimwood J."/>
            <person name="Jenkins J."/>
            <person name="Barry K."/>
            <person name="Lindquist E."/>
            <person name="Hellsten U."/>
            <person name="Deshpande S."/>
            <person name="Wang X."/>
            <person name="Wu X."/>
            <person name="Mitros T."/>
            <person name="Triplett J."/>
            <person name="Yang X."/>
            <person name="Ye C.Y."/>
            <person name="Mauro-Herrera M."/>
            <person name="Wang L."/>
            <person name="Li P."/>
            <person name="Sharma M."/>
            <person name="Sharma R."/>
            <person name="Ronald P.C."/>
            <person name="Panaud O."/>
            <person name="Kellogg E.A."/>
            <person name="Brutnell T.P."/>
            <person name="Doust A.N."/>
            <person name="Tuskan G.A."/>
            <person name="Rokhsar D."/>
            <person name="Devos K.M."/>
        </authorList>
    </citation>
    <scope>NUCLEOTIDE SEQUENCE [LARGE SCALE GENOMIC DNA]</scope>
    <source>
        <strain evidence="3">cv. Yugu1</strain>
    </source>
</reference>
<evidence type="ECO:0000313" key="2">
    <source>
        <dbReference type="EnsemblPlants" id="KQK89433"/>
    </source>
</evidence>
<dbReference type="HOGENOM" id="CLU_3280521_0_0_1"/>
<dbReference type="EnsemblPlants" id="KQK89433">
    <property type="protein sequence ID" value="KQK89433"/>
    <property type="gene ID" value="SETIT_040599mg"/>
</dbReference>
<keyword evidence="1" id="KW-1133">Transmembrane helix</keyword>
<accession>K4ANV1</accession>
<keyword evidence="3" id="KW-1185">Reference proteome</keyword>
<evidence type="ECO:0000256" key="1">
    <source>
        <dbReference type="SAM" id="Phobius"/>
    </source>
</evidence>
<proteinExistence type="predicted"/>
<sequence length="41" mass="4203">MDYNILCSGRTSKSMVMGGLGPVVMYYSVVVVVPAPAAAAP</sequence>
<dbReference type="InParanoid" id="K4ANV1"/>
<protein>
    <submittedName>
        <fullName evidence="2">Uncharacterized protein</fullName>
    </submittedName>
</protein>
<organism evidence="2 3">
    <name type="scientific">Setaria italica</name>
    <name type="common">Foxtail millet</name>
    <name type="synonym">Panicum italicum</name>
    <dbReference type="NCBI Taxonomy" id="4555"/>
    <lineage>
        <taxon>Eukaryota</taxon>
        <taxon>Viridiplantae</taxon>
        <taxon>Streptophyta</taxon>
        <taxon>Embryophyta</taxon>
        <taxon>Tracheophyta</taxon>
        <taxon>Spermatophyta</taxon>
        <taxon>Magnoliopsida</taxon>
        <taxon>Liliopsida</taxon>
        <taxon>Poales</taxon>
        <taxon>Poaceae</taxon>
        <taxon>PACMAD clade</taxon>
        <taxon>Panicoideae</taxon>
        <taxon>Panicodae</taxon>
        <taxon>Paniceae</taxon>
        <taxon>Cenchrinae</taxon>
        <taxon>Setaria</taxon>
    </lineage>
</organism>
<evidence type="ECO:0000313" key="3">
    <source>
        <dbReference type="Proteomes" id="UP000004995"/>
    </source>
</evidence>
<name>K4ANV1_SETIT</name>
<feature type="transmembrane region" description="Helical" evidence="1">
    <location>
        <begin position="20"/>
        <end position="39"/>
    </location>
</feature>
<keyword evidence="1" id="KW-0472">Membrane</keyword>